<organism evidence="4 5">
    <name type="scientific">Sutcliffiella tianshenii</name>
    <dbReference type="NCBI Taxonomy" id="1463404"/>
    <lineage>
        <taxon>Bacteria</taxon>
        <taxon>Bacillati</taxon>
        <taxon>Bacillota</taxon>
        <taxon>Bacilli</taxon>
        <taxon>Bacillales</taxon>
        <taxon>Bacillaceae</taxon>
        <taxon>Sutcliffiella</taxon>
    </lineage>
</organism>
<evidence type="ECO:0000313" key="4">
    <source>
        <dbReference type="EMBL" id="MBM7620200.1"/>
    </source>
</evidence>
<dbReference type="Pfam" id="PF00239">
    <property type="entry name" value="Resolvase"/>
    <property type="match status" value="1"/>
</dbReference>
<dbReference type="PANTHER" id="PTHR30461">
    <property type="entry name" value="DNA-INVERTASE FROM LAMBDOID PROPHAGE"/>
    <property type="match status" value="1"/>
</dbReference>
<dbReference type="CDD" id="cd00338">
    <property type="entry name" value="Ser_Recombinase"/>
    <property type="match status" value="1"/>
</dbReference>
<dbReference type="Gene3D" id="3.40.50.1390">
    <property type="entry name" value="Resolvase, N-terminal catalytic domain"/>
    <property type="match status" value="1"/>
</dbReference>
<dbReference type="InterPro" id="IPR036162">
    <property type="entry name" value="Resolvase-like_N_sf"/>
</dbReference>
<dbReference type="InterPro" id="IPR011109">
    <property type="entry name" value="DNA_bind_recombinase_dom"/>
</dbReference>
<gene>
    <name evidence="4" type="ORF">JOC95_002053</name>
</gene>
<dbReference type="SMART" id="SM00857">
    <property type="entry name" value="Resolvase"/>
    <property type="match status" value="1"/>
</dbReference>
<dbReference type="PANTHER" id="PTHR30461:SF23">
    <property type="entry name" value="DNA RECOMBINASE-RELATED"/>
    <property type="match status" value="1"/>
</dbReference>
<name>A0ABS2NZQ5_9BACI</name>
<dbReference type="InterPro" id="IPR006119">
    <property type="entry name" value="Resolv_N"/>
</dbReference>
<dbReference type="InterPro" id="IPR038109">
    <property type="entry name" value="DNA_bind_recomb_sf"/>
</dbReference>
<evidence type="ECO:0000256" key="1">
    <source>
        <dbReference type="SAM" id="Coils"/>
    </source>
</evidence>
<comment type="caution">
    <text evidence="4">The sequence shown here is derived from an EMBL/GenBank/DDBJ whole genome shotgun (WGS) entry which is preliminary data.</text>
</comment>
<feature type="domain" description="Recombinase" evidence="3">
    <location>
        <begin position="168"/>
        <end position="286"/>
    </location>
</feature>
<reference evidence="4 5" key="1">
    <citation type="submission" date="2021-01" db="EMBL/GenBank/DDBJ databases">
        <title>Genomic Encyclopedia of Type Strains, Phase IV (KMG-IV): sequencing the most valuable type-strain genomes for metagenomic binning, comparative biology and taxonomic classification.</title>
        <authorList>
            <person name="Goeker M."/>
        </authorList>
    </citation>
    <scope>NUCLEOTIDE SEQUENCE [LARGE SCALE GENOMIC DNA]</scope>
    <source>
        <strain evidence="4 5">DSM 25879</strain>
    </source>
</reference>
<dbReference type="PROSITE" id="PS51737">
    <property type="entry name" value="RECOMBINASE_DNA_BIND"/>
    <property type="match status" value="1"/>
</dbReference>
<accession>A0ABS2NZQ5</accession>
<dbReference type="SUPFAM" id="SSF53041">
    <property type="entry name" value="Resolvase-like"/>
    <property type="match status" value="1"/>
</dbReference>
<feature type="domain" description="Resolvase/invertase-type recombinase catalytic" evidence="2">
    <location>
        <begin position="13"/>
        <end position="160"/>
    </location>
</feature>
<dbReference type="Pfam" id="PF07508">
    <property type="entry name" value="Recombinase"/>
    <property type="match status" value="1"/>
</dbReference>
<dbReference type="Proteomes" id="UP000737402">
    <property type="component" value="Unassembled WGS sequence"/>
</dbReference>
<evidence type="ECO:0000259" key="2">
    <source>
        <dbReference type="PROSITE" id="PS51736"/>
    </source>
</evidence>
<protein>
    <submittedName>
        <fullName evidence="4">DNA invertase Pin-like site-specific DNA recombinase</fullName>
    </submittedName>
</protein>
<proteinExistence type="predicted"/>
<dbReference type="Gene3D" id="3.90.1750.20">
    <property type="entry name" value="Putative Large Serine Recombinase, Chain B, Domain 2"/>
    <property type="match status" value="1"/>
</dbReference>
<feature type="coiled-coil region" evidence="1">
    <location>
        <begin position="373"/>
        <end position="428"/>
    </location>
</feature>
<sequence>MIILLFNNENIKHVAVYLRLSRDEENQGIEQVLANHRQALISLCKENNWSYELFEEVASSRNIEDREEMVKLLLKLQEKHFDAVVVMDIDRLSRNEFDSSVIKKILFETETYIVTPYRLYDLTRDDDSLLLGITSLIASGEYKQILKRMQRGKKFAQQQGLWTDGIAPLGYTKDPKTRKLFPNERAKDVQFIFSEIVKGTTIPKLLKTLSSMGIKTRQGYEFKYNSIQRIINNDAYKGTIASNKTIGRYQLRPKEEWIIVHNAHPPIVDEDTWEKANKIVNEYSFKAPRSKNRIYPTSNLVFCANCGKVQGNNYHSHIDKFYIKHCKCGNRGFYYNPVLAMIKEEVLAYKEPLLKALETLEDTQQEDTTQFKKDKLIRQLNKAKKALEKILIMFEEDEINIVTYRERKAIRQEEIKLIEEEIVRVENEDKSVKINDLKEQIAAIDSLVGKWHFLDGEGYSDEKINRLLHGLISGIFWSYKKGAESPKLIIRFKEE</sequence>
<evidence type="ECO:0000259" key="3">
    <source>
        <dbReference type="PROSITE" id="PS51737"/>
    </source>
</evidence>
<evidence type="ECO:0000313" key="5">
    <source>
        <dbReference type="Proteomes" id="UP000737402"/>
    </source>
</evidence>
<keyword evidence="5" id="KW-1185">Reference proteome</keyword>
<dbReference type="InterPro" id="IPR050639">
    <property type="entry name" value="SSR_resolvase"/>
</dbReference>
<keyword evidence="1" id="KW-0175">Coiled coil</keyword>
<dbReference type="PROSITE" id="PS51736">
    <property type="entry name" value="RECOMBINASES_3"/>
    <property type="match status" value="1"/>
</dbReference>
<dbReference type="EMBL" id="JAFBED010000004">
    <property type="protein sequence ID" value="MBM7620200.1"/>
    <property type="molecule type" value="Genomic_DNA"/>
</dbReference>